<evidence type="ECO:0000313" key="4">
    <source>
        <dbReference type="Proteomes" id="UP000560081"/>
    </source>
</evidence>
<dbReference type="Gene3D" id="3.40.50.620">
    <property type="entry name" value="HUPs"/>
    <property type="match status" value="2"/>
</dbReference>
<dbReference type="PANTHER" id="PTHR31964:SF113">
    <property type="entry name" value="USPA DOMAIN-CONTAINING PROTEIN"/>
    <property type="match status" value="1"/>
</dbReference>
<accession>A0A4Y8X0I9</accession>
<feature type="domain" description="UspA" evidence="2">
    <location>
        <begin position="19"/>
        <end position="154"/>
    </location>
</feature>
<reference evidence="3 4" key="1">
    <citation type="submission" date="2020-08" db="EMBL/GenBank/DDBJ databases">
        <title>Sequencing the genomes of 1000 actinobacteria strains.</title>
        <authorList>
            <person name="Klenk H.-P."/>
        </authorList>
    </citation>
    <scope>NUCLEOTIDE SEQUENCE [LARGE SCALE GENOMIC DNA]</scope>
    <source>
        <strain evidence="3 4">DSM 19079</strain>
    </source>
</reference>
<proteinExistence type="inferred from homology"/>
<dbReference type="InterPro" id="IPR014729">
    <property type="entry name" value="Rossmann-like_a/b/a_fold"/>
</dbReference>
<organism evidence="3 4">
    <name type="scientific">Micrococcus flavus</name>
    <dbReference type="NCBI Taxonomy" id="384602"/>
    <lineage>
        <taxon>Bacteria</taxon>
        <taxon>Bacillati</taxon>
        <taxon>Actinomycetota</taxon>
        <taxon>Actinomycetes</taxon>
        <taxon>Micrococcales</taxon>
        <taxon>Micrococcaceae</taxon>
        <taxon>Micrococcus</taxon>
    </lineage>
</organism>
<dbReference type="SUPFAM" id="SSF52402">
    <property type="entry name" value="Adenine nucleotide alpha hydrolases-like"/>
    <property type="match status" value="2"/>
</dbReference>
<gene>
    <name evidence="3" type="ORF">BJ976_002014</name>
</gene>
<sequence>MSDQTTPSAPLSQDAPLGVLVGVDGSDQSISAARWAQREARLRGESLTLVTAYTVPAFWGSSVDGGIALADDDRLRSGVDALLHEVAGKLDPEGVTPELRVEVGDAAGVLVDLSAQASLLVSGSRGRGGFLGRLLGSVSSALPGHAHCPVAIIPAGVEESRAADGAPVVAGVDGSEEGRAAALVAAEEAAARTAPLHLVCALPPMSANAAWLAVTLDEEARRRELQERLDAGVAWLTSEFPGLQVTTELVEGNPVDVMAEQTATARLTVLGTRGLGGFSGALVGSTSQGVANHAKGPVMVVPFREDVRLGSRVEFGPVVEQEPRER</sequence>
<evidence type="ECO:0000313" key="3">
    <source>
        <dbReference type="EMBL" id="MBB4883663.1"/>
    </source>
</evidence>
<dbReference type="OrthoDB" id="267918at2"/>
<comment type="similarity">
    <text evidence="1">Belongs to the universal stress protein A family.</text>
</comment>
<dbReference type="InterPro" id="IPR006016">
    <property type="entry name" value="UspA"/>
</dbReference>
<protein>
    <submittedName>
        <fullName evidence="3">Nucleotide-binding universal stress UspA family protein</fullName>
    </submittedName>
</protein>
<name>A0A4Y8X0I9_9MICC</name>
<evidence type="ECO:0000256" key="1">
    <source>
        <dbReference type="ARBA" id="ARBA00008791"/>
    </source>
</evidence>
<dbReference type="InterPro" id="IPR006015">
    <property type="entry name" value="Universal_stress_UspA"/>
</dbReference>
<comment type="caution">
    <text evidence="3">The sequence shown here is derived from an EMBL/GenBank/DDBJ whole genome shotgun (WGS) entry which is preliminary data.</text>
</comment>
<keyword evidence="4" id="KW-1185">Reference proteome</keyword>
<dbReference type="RefSeq" id="WP_135030162.1">
    <property type="nucleotide sequence ID" value="NZ_BMLA01000004.1"/>
</dbReference>
<dbReference type="Proteomes" id="UP000560081">
    <property type="component" value="Unassembled WGS sequence"/>
</dbReference>
<dbReference type="PANTHER" id="PTHR31964">
    <property type="entry name" value="ADENINE NUCLEOTIDE ALPHA HYDROLASES-LIKE SUPERFAMILY PROTEIN"/>
    <property type="match status" value="1"/>
</dbReference>
<evidence type="ECO:0000259" key="2">
    <source>
        <dbReference type="Pfam" id="PF00582"/>
    </source>
</evidence>
<dbReference type="PRINTS" id="PR01438">
    <property type="entry name" value="UNVRSLSTRESS"/>
</dbReference>
<feature type="domain" description="UspA" evidence="2">
    <location>
        <begin position="168"/>
        <end position="302"/>
    </location>
</feature>
<dbReference type="Pfam" id="PF00582">
    <property type="entry name" value="Usp"/>
    <property type="match status" value="2"/>
</dbReference>
<dbReference type="AlphaFoldDB" id="A0A4Y8X0I9"/>
<dbReference type="EMBL" id="JACHMC010000001">
    <property type="protein sequence ID" value="MBB4883663.1"/>
    <property type="molecule type" value="Genomic_DNA"/>
</dbReference>